<dbReference type="Pfam" id="PF22698">
    <property type="entry name" value="Semialdhyde_dhC_1"/>
    <property type="match status" value="1"/>
</dbReference>
<comment type="pathway">
    <text evidence="6">Amino-acid biosynthesis; L-arginine biosynthesis; N(2)-acetyl-L-ornithine from L-glutamate: step 3/4.</text>
</comment>
<dbReference type="InterPro" id="IPR058924">
    <property type="entry name" value="AGPR_dimerisation_dom"/>
</dbReference>
<evidence type="ECO:0000256" key="6">
    <source>
        <dbReference type="HAMAP-Rule" id="MF_01110"/>
    </source>
</evidence>
<dbReference type="Proteomes" id="UP001302059">
    <property type="component" value="Unassembled WGS sequence"/>
</dbReference>
<dbReference type="SUPFAM" id="SSF55347">
    <property type="entry name" value="Glyceraldehyde-3-phosphate dehydrogenase-like, C-terminal domain"/>
    <property type="match status" value="1"/>
</dbReference>
<comment type="subcellular location">
    <subcellularLocation>
        <location evidence="6">Cytoplasm</location>
    </subcellularLocation>
</comment>
<comment type="similarity">
    <text evidence="6">Belongs to the NAGSA dehydrogenase family. Type 2 subfamily.</text>
</comment>
<dbReference type="RefSeq" id="WP_285520780.1">
    <property type="nucleotide sequence ID" value="NZ_JASNGB010000004.1"/>
</dbReference>
<evidence type="ECO:0000256" key="7">
    <source>
        <dbReference type="PROSITE-ProRule" id="PRU10010"/>
    </source>
</evidence>
<dbReference type="PROSITE" id="PS01224">
    <property type="entry name" value="ARGC"/>
    <property type="match status" value="1"/>
</dbReference>
<keyword evidence="3 6" id="KW-0028">Amino-acid biosynthesis</keyword>
<feature type="domain" description="Semialdehyde dehydrogenase NAD-binding" evidence="8">
    <location>
        <begin position="5"/>
        <end position="106"/>
    </location>
</feature>
<evidence type="ECO:0000256" key="5">
    <source>
        <dbReference type="ARBA" id="ARBA00023002"/>
    </source>
</evidence>
<dbReference type="Gene3D" id="3.30.360.10">
    <property type="entry name" value="Dihydrodipicolinate Reductase, domain 2"/>
    <property type="match status" value="1"/>
</dbReference>
<dbReference type="CDD" id="cd17896">
    <property type="entry name" value="AGPR_2_N"/>
    <property type="match status" value="1"/>
</dbReference>
<comment type="caution">
    <text evidence="9">The sequence shown here is derived from an EMBL/GenBank/DDBJ whole genome shotgun (WGS) entry which is preliminary data.</text>
</comment>
<dbReference type="PANTHER" id="PTHR32338:SF10">
    <property type="entry name" value="N-ACETYL-GAMMA-GLUTAMYL-PHOSPHATE REDUCTASE, CHLOROPLASTIC-RELATED"/>
    <property type="match status" value="1"/>
</dbReference>
<evidence type="ECO:0000313" key="10">
    <source>
        <dbReference type="Proteomes" id="UP001302059"/>
    </source>
</evidence>
<keyword evidence="4 6" id="KW-0521">NADP</keyword>
<feature type="active site" evidence="6 7">
    <location>
        <position position="117"/>
    </location>
</feature>
<dbReference type="Gene3D" id="3.40.50.720">
    <property type="entry name" value="NAD(P)-binding Rossmann-like Domain"/>
    <property type="match status" value="1"/>
</dbReference>
<evidence type="ECO:0000256" key="3">
    <source>
        <dbReference type="ARBA" id="ARBA00022605"/>
    </source>
</evidence>
<dbReference type="EC" id="1.2.1.38" evidence="6"/>
<evidence type="ECO:0000313" key="9">
    <source>
        <dbReference type="EMBL" id="MDL2342752.1"/>
    </source>
</evidence>
<dbReference type="NCBIfam" id="TIGR01851">
    <property type="entry name" value="argC_other"/>
    <property type="match status" value="1"/>
</dbReference>
<dbReference type="GO" id="GO:0003942">
    <property type="term" value="F:N-acetyl-gamma-glutamyl-phosphate reductase activity"/>
    <property type="evidence" value="ECO:0007669"/>
    <property type="project" value="UniProtKB-EC"/>
</dbReference>
<dbReference type="HAMAP" id="MF_01110">
    <property type="entry name" value="ArgC_type2"/>
    <property type="match status" value="1"/>
</dbReference>
<proteinExistence type="inferred from homology"/>
<keyword evidence="5 6" id="KW-0560">Oxidoreductase</keyword>
<keyword evidence="1 6" id="KW-0963">Cytoplasm</keyword>
<dbReference type="InterPro" id="IPR000534">
    <property type="entry name" value="Semialdehyde_DH_NAD-bd"/>
</dbReference>
<organism evidence="9 10">
    <name type="scientific">Deinococcus rhizophilus</name>
    <dbReference type="NCBI Taxonomy" id="3049544"/>
    <lineage>
        <taxon>Bacteria</taxon>
        <taxon>Thermotogati</taxon>
        <taxon>Deinococcota</taxon>
        <taxon>Deinococci</taxon>
        <taxon>Deinococcales</taxon>
        <taxon>Deinococcaceae</taxon>
        <taxon>Deinococcus</taxon>
    </lineage>
</organism>
<dbReference type="PANTHER" id="PTHR32338">
    <property type="entry name" value="N-ACETYL-GAMMA-GLUTAMYL-PHOSPHATE REDUCTASE, CHLOROPLASTIC-RELATED-RELATED"/>
    <property type="match status" value="1"/>
</dbReference>
<comment type="catalytic activity">
    <reaction evidence="6">
        <text>N-acetyl-L-glutamate 5-semialdehyde + phosphate + NADP(+) = N-acetyl-L-glutamyl 5-phosphate + NADPH + H(+)</text>
        <dbReference type="Rhea" id="RHEA:21588"/>
        <dbReference type="ChEBI" id="CHEBI:15378"/>
        <dbReference type="ChEBI" id="CHEBI:29123"/>
        <dbReference type="ChEBI" id="CHEBI:43474"/>
        <dbReference type="ChEBI" id="CHEBI:57783"/>
        <dbReference type="ChEBI" id="CHEBI:57936"/>
        <dbReference type="ChEBI" id="CHEBI:58349"/>
        <dbReference type="EC" id="1.2.1.38"/>
    </reaction>
</comment>
<evidence type="ECO:0000256" key="4">
    <source>
        <dbReference type="ARBA" id="ARBA00022857"/>
    </source>
</evidence>
<keyword evidence="2 6" id="KW-0055">Arginine biosynthesis</keyword>
<dbReference type="Pfam" id="PF01118">
    <property type="entry name" value="Semialdhyde_dh"/>
    <property type="match status" value="1"/>
</dbReference>
<dbReference type="InterPro" id="IPR036291">
    <property type="entry name" value="NAD(P)-bd_dom_sf"/>
</dbReference>
<accession>A0ABT7JDW7</accession>
<dbReference type="InterPro" id="IPR010136">
    <property type="entry name" value="AGPR_type-2"/>
</dbReference>
<comment type="function">
    <text evidence="6">Catalyzes the NADPH-dependent reduction of N-acetyl-5-glutamyl phosphate to yield N-acetyl-L-glutamate 5-semialdehyde.</text>
</comment>
<dbReference type="InterPro" id="IPR023013">
    <property type="entry name" value="AGPR_AS"/>
</dbReference>
<name>A0ABT7JDW7_9DEIO</name>
<dbReference type="SMART" id="SM00859">
    <property type="entry name" value="Semialdhyde_dh"/>
    <property type="match status" value="1"/>
</dbReference>
<evidence type="ECO:0000259" key="8">
    <source>
        <dbReference type="SMART" id="SM00859"/>
    </source>
</evidence>
<gene>
    <name evidence="6 9" type="primary">argC</name>
    <name evidence="9" type="ORF">QOL99_01175</name>
</gene>
<dbReference type="InterPro" id="IPR050085">
    <property type="entry name" value="AGPR"/>
</dbReference>
<evidence type="ECO:0000256" key="2">
    <source>
        <dbReference type="ARBA" id="ARBA00022571"/>
    </source>
</evidence>
<dbReference type="CDD" id="cd23935">
    <property type="entry name" value="AGPR_2_C"/>
    <property type="match status" value="1"/>
</dbReference>
<dbReference type="EMBL" id="JASNGB010000004">
    <property type="protein sequence ID" value="MDL2342752.1"/>
    <property type="molecule type" value="Genomic_DNA"/>
</dbReference>
<keyword evidence="10" id="KW-1185">Reference proteome</keyword>
<reference evidence="9 10" key="1">
    <citation type="submission" date="2023-05" db="EMBL/GenBank/DDBJ databases">
        <authorList>
            <person name="Gao F."/>
        </authorList>
    </citation>
    <scope>NUCLEOTIDE SEQUENCE [LARGE SCALE GENOMIC DNA]</scope>
    <source>
        <strain evidence="9 10">MIMF12</strain>
    </source>
</reference>
<evidence type="ECO:0000256" key="1">
    <source>
        <dbReference type="ARBA" id="ARBA00022490"/>
    </source>
</evidence>
<sequence length="326" mass="34760">MTLPRIFIDGEAGTTGLQIRARLEGRGDLRLLSIDPARRKDPEARRELLNSADVAVLCLHDDVAREAVAMIENPATRVLDASSAHRTAGGWAYGFPELTRQSRGEIRAARHVSNPGCYATGAIALLRPLTDAALLPPDYPLSVQGFSGYSGGGRALVDAHEGRAHPDEPGHPMAGPFKSYALTLTHKHQPEMAAHAGLSQPPLFTPHVGGWRQGMLVQIPLHLGPLGVTAARLHEVLADHYAGERFIRVMPFERGQPADPILDPQALNGTNELELFVYASPGGDHALLVSRLDNLGKGASGAAVQNLDVMLGLEGAGHRYGVAEGV</sequence>
<protein>
    <recommendedName>
        <fullName evidence="6">N-acetyl-gamma-glutamyl-phosphate reductase</fullName>
        <shortName evidence="6">AGPR</shortName>
        <ecNumber evidence="6">1.2.1.38</ecNumber>
    </recommendedName>
    <alternativeName>
        <fullName evidence="6">N-acetyl-glutamate semialdehyde dehydrogenase</fullName>
        <shortName evidence="6">NAGSA dehydrogenase</shortName>
    </alternativeName>
</protein>
<dbReference type="SUPFAM" id="SSF51735">
    <property type="entry name" value="NAD(P)-binding Rossmann-fold domains"/>
    <property type="match status" value="1"/>
</dbReference>